<comment type="subunit">
    <text evidence="4">Homotetramer.</text>
</comment>
<comment type="caution">
    <text evidence="7">The sequence shown here is derived from an EMBL/GenBank/DDBJ whole genome shotgun (WGS) entry which is preliminary data.</text>
</comment>
<sequence>MAEKKTSPRTPQKNTAKKSAPQSRSAKKQDTAATAQAPAGPASTASTDSAATPRATATTGGAGGQRRDAETVLAGQHRLASDEDVATFAVTQDYAAEVDELTELGSALGGGRKLAPPNPEAWREGYPYDKKLSRRVYERRKRELQIELLKMQLWVKETGQKVLIIFEGRDAAGKGGAIKRFNEHLNPRGARTVALEKPTEAEASQWYFQRYIAHLPSGGEIVMMDRSWYNRAGVERVMGYCTPQQYLEFMREAPELERMLVNSGIRLIKFWFSVSRGEQLNRFATRETDPVRRWKLSPTDLASLDKWEDYTRAKEAMFFYTHTADAPWTVVKSNDKKRARLEAMRHVLDVLPYPNKDTRIVHTPDPLVCGPANVVSEGEDDAGGGAFPRVR</sequence>
<comment type="similarity">
    <text evidence="1 4">Belongs to the polyphosphate kinase 2 (PPK2) family. Class I subfamily.</text>
</comment>
<keyword evidence="3 4" id="KW-0418">Kinase</keyword>
<evidence type="ECO:0000313" key="7">
    <source>
        <dbReference type="EMBL" id="MBB4735701.1"/>
    </source>
</evidence>
<dbReference type="GO" id="GO:0008976">
    <property type="term" value="F:polyphosphate kinase activity"/>
    <property type="evidence" value="ECO:0007669"/>
    <property type="project" value="UniProtKB-UniRule"/>
</dbReference>
<dbReference type="SUPFAM" id="SSF52540">
    <property type="entry name" value="P-loop containing nucleoside triphosphate hydrolases"/>
    <property type="match status" value="1"/>
</dbReference>
<proteinExistence type="inferred from homology"/>
<evidence type="ECO:0000256" key="5">
    <source>
        <dbReference type="SAM" id="MobiDB-lite"/>
    </source>
</evidence>
<dbReference type="AlphaFoldDB" id="A0A7W7GP84"/>
<evidence type="ECO:0000259" key="6">
    <source>
        <dbReference type="Pfam" id="PF03976"/>
    </source>
</evidence>
<accession>A0A7W7GP84</accession>
<comment type="function">
    <text evidence="4">Uses inorganic polyphosphate (polyP) as a donor to convert GDP to GTP or ADP to ATP.</text>
</comment>
<evidence type="ECO:0000256" key="2">
    <source>
        <dbReference type="ARBA" id="ARBA00022679"/>
    </source>
</evidence>
<dbReference type="InterPro" id="IPR022488">
    <property type="entry name" value="PPK2-related"/>
</dbReference>
<gene>
    <name evidence="7" type="ORF">HDA30_001209</name>
</gene>
<dbReference type="EC" id="2.7.4.-" evidence="4"/>
<dbReference type="PANTHER" id="PTHR34383:SF1">
    <property type="entry name" value="ADP-POLYPHOSPHATE PHOSPHOTRANSFERASE"/>
    <property type="match status" value="1"/>
</dbReference>
<feature type="region of interest" description="Disordered" evidence="5">
    <location>
        <begin position="1"/>
        <end position="68"/>
    </location>
</feature>
<feature type="compositionally biased region" description="Low complexity" evidence="5">
    <location>
        <begin position="31"/>
        <end position="59"/>
    </location>
</feature>
<protein>
    <recommendedName>
        <fullName evidence="4">ADP/GDP-polyphosphate phosphotransferase</fullName>
        <ecNumber evidence="4">2.7.4.-</ecNumber>
    </recommendedName>
    <alternativeName>
        <fullName evidence="4">Polyphosphate kinase PPK2</fullName>
    </alternativeName>
</protein>
<dbReference type="EMBL" id="JACHNA010000001">
    <property type="protein sequence ID" value="MBB4735701.1"/>
    <property type="molecule type" value="Genomic_DNA"/>
</dbReference>
<reference evidence="7 8" key="1">
    <citation type="submission" date="2020-08" db="EMBL/GenBank/DDBJ databases">
        <title>Sequencing the genomes of 1000 actinobacteria strains.</title>
        <authorList>
            <person name="Klenk H.-P."/>
        </authorList>
    </citation>
    <scope>NUCLEOTIDE SEQUENCE [LARGE SCALE GENOMIC DNA]</scope>
    <source>
        <strain evidence="7 8">DSM 23974</strain>
    </source>
</reference>
<keyword evidence="8" id="KW-1185">Reference proteome</keyword>
<dbReference type="InterPro" id="IPR022486">
    <property type="entry name" value="PPK2_PA0141"/>
</dbReference>
<dbReference type="PANTHER" id="PTHR34383">
    <property type="entry name" value="POLYPHOSPHATE:AMP PHOSPHOTRANSFERASE-RELATED"/>
    <property type="match status" value="1"/>
</dbReference>
<evidence type="ECO:0000256" key="4">
    <source>
        <dbReference type="RuleBase" id="RU369062"/>
    </source>
</evidence>
<keyword evidence="2 4" id="KW-0808">Transferase</keyword>
<dbReference type="Gene3D" id="3.40.50.300">
    <property type="entry name" value="P-loop containing nucleotide triphosphate hydrolases"/>
    <property type="match status" value="1"/>
</dbReference>
<name>A0A7W7GP84_9MICC</name>
<organism evidence="7 8">
    <name type="scientific">Micrococcus cohnii</name>
    <dbReference type="NCBI Taxonomy" id="993416"/>
    <lineage>
        <taxon>Bacteria</taxon>
        <taxon>Bacillati</taxon>
        <taxon>Actinomycetota</taxon>
        <taxon>Actinomycetes</taxon>
        <taxon>Micrococcales</taxon>
        <taxon>Micrococcaceae</taxon>
        <taxon>Micrococcus</taxon>
    </lineage>
</organism>
<evidence type="ECO:0000256" key="3">
    <source>
        <dbReference type="ARBA" id="ARBA00022777"/>
    </source>
</evidence>
<dbReference type="Proteomes" id="UP000540191">
    <property type="component" value="Unassembled WGS sequence"/>
</dbReference>
<dbReference type="InterPro" id="IPR027417">
    <property type="entry name" value="P-loop_NTPase"/>
</dbReference>
<feature type="domain" description="Polyphosphate kinase-2-related" evidence="6">
    <location>
        <begin position="132"/>
        <end position="357"/>
    </location>
</feature>
<evidence type="ECO:0000313" key="8">
    <source>
        <dbReference type="Proteomes" id="UP000540191"/>
    </source>
</evidence>
<dbReference type="Pfam" id="PF03976">
    <property type="entry name" value="PPK2"/>
    <property type="match status" value="1"/>
</dbReference>
<evidence type="ECO:0000256" key="1">
    <source>
        <dbReference type="ARBA" id="ARBA00009924"/>
    </source>
</evidence>
<dbReference type="NCBIfam" id="TIGR03707">
    <property type="entry name" value="PPK2_P_aer"/>
    <property type="match status" value="1"/>
</dbReference>
<dbReference type="GO" id="GO:0006793">
    <property type="term" value="P:phosphorus metabolic process"/>
    <property type="evidence" value="ECO:0007669"/>
    <property type="project" value="InterPro"/>
</dbReference>